<evidence type="ECO:0000313" key="1">
    <source>
        <dbReference type="EMBL" id="KAH7662167.1"/>
    </source>
</evidence>
<dbReference type="EMBL" id="CM037025">
    <property type="protein sequence ID" value="KAH7662167.1"/>
    <property type="molecule type" value="Genomic_DNA"/>
</dbReference>
<evidence type="ECO:0000313" key="2">
    <source>
        <dbReference type="Proteomes" id="UP000827976"/>
    </source>
</evidence>
<dbReference type="Proteomes" id="UP000827976">
    <property type="component" value="Chromosome 15"/>
</dbReference>
<gene>
    <name evidence="1" type="ORF">IHE45_15G114000</name>
</gene>
<proteinExistence type="predicted"/>
<keyword evidence="2" id="KW-1185">Reference proteome</keyword>
<name>A0ACB7UNX2_DIOAL</name>
<accession>A0ACB7UNX2</accession>
<organism evidence="1 2">
    <name type="scientific">Dioscorea alata</name>
    <name type="common">Purple yam</name>
    <dbReference type="NCBI Taxonomy" id="55571"/>
    <lineage>
        <taxon>Eukaryota</taxon>
        <taxon>Viridiplantae</taxon>
        <taxon>Streptophyta</taxon>
        <taxon>Embryophyta</taxon>
        <taxon>Tracheophyta</taxon>
        <taxon>Spermatophyta</taxon>
        <taxon>Magnoliopsida</taxon>
        <taxon>Liliopsida</taxon>
        <taxon>Dioscoreales</taxon>
        <taxon>Dioscoreaceae</taxon>
        <taxon>Dioscorea</taxon>
    </lineage>
</organism>
<reference evidence="2" key="1">
    <citation type="journal article" date="2022" name="Nat. Commun.">
        <title>Chromosome evolution and the genetic basis of agronomically important traits in greater yam.</title>
        <authorList>
            <person name="Bredeson J.V."/>
            <person name="Lyons J.B."/>
            <person name="Oniyinde I.O."/>
            <person name="Okereke N.R."/>
            <person name="Kolade O."/>
            <person name="Nnabue I."/>
            <person name="Nwadili C.O."/>
            <person name="Hribova E."/>
            <person name="Parker M."/>
            <person name="Nwogha J."/>
            <person name="Shu S."/>
            <person name="Carlson J."/>
            <person name="Kariba R."/>
            <person name="Muthemba S."/>
            <person name="Knop K."/>
            <person name="Barton G.J."/>
            <person name="Sherwood A.V."/>
            <person name="Lopez-Montes A."/>
            <person name="Asiedu R."/>
            <person name="Jamnadass R."/>
            <person name="Muchugi A."/>
            <person name="Goodstein D."/>
            <person name="Egesi C.N."/>
            <person name="Featherston J."/>
            <person name="Asfaw A."/>
            <person name="Simpson G.G."/>
            <person name="Dolezel J."/>
            <person name="Hendre P.S."/>
            <person name="Van Deynze A."/>
            <person name="Kumar P.L."/>
            <person name="Obidiegwu J.E."/>
            <person name="Bhattacharjee R."/>
            <person name="Rokhsar D.S."/>
        </authorList>
    </citation>
    <scope>NUCLEOTIDE SEQUENCE [LARGE SCALE GENOMIC DNA]</scope>
    <source>
        <strain evidence="2">cv. TDa95/00328</strain>
    </source>
</reference>
<comment type="caution">
    <text evidence="1">The sequence shown here is derived from an EMBL/GenBank/DDBJ whole genome shotgun (WGS) entry which is preliminary data.</text>
</comment>
<protein>
    <submittedName>
        <fullName evidence="1">COBRA plant protein</fullName>
    </submittedName>
</protein>
<sequence length="651" mass="73095">MQLNRVLLFTLLLISDAFAQDYDDDAASPPPPGLDNCDGIFLTYTFISRAKEFPHVKNASAQAYAFKSMATIMNTMSTDLKAWKMFIGFQHDEILVSVDGAVLTEGSDFPAKVGNGTSLSGFPQTDLLNSIDTAGDINQIQVKIDLTGTQFGLKPPGVPMPKTIKLQNDGFKCPNPTKKGSNMYVCCVKDPKFKKKKKEEKNKFLPRQYGDLNMVYDVLQAYENNYLAQVTIDNDNPLGRLDNWNITWEWMRNEFINTMRGAYTFKKDSSDCIYGVQGQYYKNFDFTPVMNCEKKPVITDLPPEMETDDKLGKLPFCCKNGTLLPPTMNETKSHAIFQLQVFKMPPDLNRTALFPPQHWKINGFLNPQYKCGPPMRVNPSTFPDPSGLMASTYAVASWQVVCNITRPKLKSSRCCVSFSAFYNDSIVPCNTCACGCDEDDATCDTNAPPLLLPSEALLVPFQNRTAKAKAWAKLKHRDIPKRLPCSDNCGVSINWHVSSDYRKGWTVRITIFNWADYTFKDWFTAVRMDKAYDGFEKVYSFNGTKLPKLKNTVFFQGLPGLNYLMPISDGKNPDVDPRVPGKVQSVMSFSKKHTPDIDVIHGDGFPTRVYFNGEECSLPTEMPSGDGRRSMVSVLFLVLIAVMVVFVLIGM</sequence>